<dbReference type="AlphaFoldDB" id="A0A3S5CV01"/>
<evidence type="ECO:0000313" key="1">
    <source>
        <dbReference type="EMBL" id="VEL40251.1"/>
    </source>
</evidence>
<sequence>MPAKVLGVHKVNGLIVEIITNTMAKDALSVPNTAPFDIELSFIGSHGHELEAVDSLDFSARILSEKALGVRIDPTITGTHLYSPLVLDPQPEKALGVRIDSTITGTHLYSPLVLDPQPE</sequence>
<protein>
    <submittedName>
        <fullName evidence="1">Uncharacterized protein</fullName>
    </submittedName>
</protein>
<comment type="caution">
    <text evidence="1">The sequence shown here is derived from an EMBL/GenBank/DDBJ whole genome shotgun (WGS) entry which is preliminary data.</text>
</comment>
<gene>
    <name evidence="1" type="ORF">PXEA_LOCUS33691</name>
</gene>
<reference evidence="1" key="1">
    <citation type="submission" date="2018-11" db="EMBL/GenBank/DDBJ databases">
        <authorList>
            <consortium name="Pathogen Informatics"/>
        </authorList>
    </citation>
    <scope>NUCLEOTIDE SEQUENCE</scope>
</reference>
<feature type="non-terminal residue" evidence="1">
    <location>
        <position position="1"/>
    </location>
</feature>
<proteinExistence type="predicted"/>
<name>A0A3S5CV01_9PLAT</name>
<dbReference type="EMBL" id="CAAALY010264196">
    <property type="protein sequence ID" value="VEL40251.1"/>
    <property type="molecule type" value="Genomic_DNA"/>
</dbReference>
<keyword evidence="2" id="KW-1185">Reference proteome</keyword>
<organism evidence="1 2">
    <name type="scientific">Protopolystoma xenopodis</name>
    <dbReference type="NCBI Taxonomy" id="117903"/>
    <lineage>
        <taxon>Eukaryota</taxon>
        <taxon>Metazoa</taxon>
        <taxon>Spiralia</taxon>
        <taxon>Lophotrochozoa</taxon>
        <taxon>Platyhelminthes</taxon>
        <taxon>Monogenea</taxon>
        <taxon>Polyopisthocotylea</taxon>
        <taxon>Polystomatidea</taxon>
        <taxon>Polystomatidae</taxon>
        <taxon>Protopolystoma</taxon>
    </lineage>
</organism>
<accession>A0A3S5CV01</accession>
<dbReference type="Proteomes" id="UP000784294">
    <property type="component" value="Unassembled WGS sequence"/>
</dbReference>
<evidence type="ECO:0000313" key="2">
    <source>
        <dbReference type="Proteomes" id="UP000784294"/>
    </source>
</evidence>